<evidence type="ECO:0000313" key="2">
    <source>
        <dbReference type="EMBL" id="QDY71511.1"/>
    </source>
</evidence>
<dbReference type="InterPro" id="IPR002539">
    <property type="entry name" value="MaoC-like_dom"/>
</dbReference>
<sequence length="150" mass="17145">MEITTYFEEYEIGDTRETFGRTITETDFVVHAGHTGDFFPHHMDREFMAKSEFGQRIAHGTMVFAIGVGLSATVINPAAFSYGYDRLRFVRPVFIGDTIHTKLTIARKQDDPKRPGSGRVFEKVEVINQNDDVVLACEHIYIVERREENA</sequence>
<dbReference type="SUPFAM" id="SSF54637">
    <property type="entry name" value="Thioesterase/thiol ester dehydrase-isomerase"/>
    <property type="match status" value="1"/>
</dbReference>
<keyword evidence="2" id="KW-0614">Plasmid</keyword>
<dbReference type="KEGG" id="lit:FPZ52_17710"/>
<keyword evidence="3" id="KW-1185">Reference proteome</keyword>
<name>A0A5B8J363_9RHOB</name>
<dbReference type="Gene3D" id="3.10.129.10">
    <property type="entry name" value="Hotdog Thioesterase"/>
    <property type="match status" value="1"/>
</dbReference>
<dbReference type="RefSeq" id="WP_146366925.1">
    <property type="nucleotide sequence ID" value="NZ_CP042265.1"/>
</dbReference>
<reference evidence="2 3" key="1">
    <citation type="submission" date="2019-07" db="EMBL/GenBank/DDBJ databases">
        <title>Litoreibacter alkalisoli sp. nov., isolated from saline-alkaline soil.</title>
        <authorList>
            <person name="Wang S."/>
            <person name="Xu L."/>
            <person name="Xing Y.-T."/>
            <person name="Sun J.-Q."/>
        </authorList>
    </citation>
    <scope>NUCLEOTIDE SEQUENCE [LARGE SCALE GENOMIC DNA]</scope>
    <source>
        <strain evidence="2 3">LN3S51</strain>
        <plasmid evidence="2 3">unnamed4</plasmid>
    </source>
</reference>
<evidence type="ECO:0000259" key="1">
    <source>
        <dbReference type="Pfam" id="PF01575"/>
    </source>
</evidence>
<organism evidence="2 3">
    <name type="scientific">Qingshengfaniella alkalisoli</name>
    <dbReference type="NCBI Taxonomy" id="2599296"/>
    <lineage>
        <taxon>Bacteria</taxon>
        <taxon>Pseudomonadati</taxon>
        <taxon>Pseudomonadota</taxon>
        <taxon>Alphaproteobacteria</taxon>
        <taxon>Rhodobacterales</taxon>
        <taxon>Paracoccaceae</taxon>
        <taxon>Qingshengfaniella</taxon>
    </lineage>
</organism>
<dbReference type="AlphaFoldDB" id="A0A5B8J363"/>
<dbReference type="InterPro" id="IPR052342">
    <property type="entry name" value="MCH/BMMD"/>
</dbReference>
<geneLocation type="plasmid" evidence="2 3">
    <name>unnamed4</name>
</geneLocation>
<evidence type="ECO:0000313" key="3">
    <source>
        <dbReference type="Proteomes" id="UP000318483"/>
    </source>
</evidence>
<dbReference type="OrthoDB" id="9796589at2"/>
<dbReference type="PANTHER" id="PTHR43664:SF1">
    <property type="entry name" value="BETA-METHYLMALYL-COA DEHYDRATASE"/>
    <property type="match status" value="1"/>
</dbReference>
<protein>
    <submittedName>
        <fullName evidence="2">Dehydratase</fullName>
    </submittedName>
</protein>
<feature type="domain" description="MaoC-like" evidence="1">
    <location>
        <begin position="12"/>
        <end position="110"/>
    </location>
</feature>
<gene>
    <name evidence="2" type="ORF">FPZ52_17710</name>
</gene>
<accession>A0A5B8J363</accession>
<proteinExistence type="predicted"/>
<dbReference type="Proteomes" id="UP000318483">
    <property type="component" value="Plasmid unnamed4"/>
</dbReference>
<dbReference type="PANTHER" id="PTHR43664">
    <property type="entry name" value="MONOAMINE OXIDASE-RELATED"/>
    <property type="match status" value="1"/>
</dbReference>
<dbReference type="Pfam" id="PF01575">
    <property type="entry name" value="MaoC_dehydratas"/>
    <property type="match status" value="1"/>
</dbReference>
<dbReference type="InterPro" id="IPR029069">
    <property type="entry name" value="HotDog_dom_sf"/>
</dbReference>
<dbReference type="EMBL" id="CP042265">
    <property type="protein sequence ID" value="QDY71511.1"/>
    <property type="molecule type" value="Genomic_DNA"/>
</dbReference>